<reference evidence="1" key="1">
    <citation type="submission" date="2020-04" db="EMBL/GenBank/DDBJ databases">
        <authorList>
            <person name="Chiriac C."/>
            <person name="Salcher M."/>
            <person name="Ghai R."/>
            <person name="Kavagutti S V."/>
        </authorList>
    </citation>
    <scope>NUCLEOTIDE SEQUENCE</scope>
</reference>
<dbReference type="EMBL" id="LR796658">
    <property type="protein sequence ID" value="CAB4157175.1"/>
    <property type="molecule type" value="Genomic_DNA"/>
</dbReference>
<evidence type="ECO:0000313" key="1">
    <source>
        <dbReference type="EMBL" id="CAB4157175.1"/>
    </source>
</evidence>
<sequence length="175" mass="18456">MSMTLIQTQTLGSNSASVVFSSIPQDGTDLVVKFSARTNASDVIDTCLVDFNGTSSGFTNRSLMGFQTEDQSFSFNDARRAGHATAANQTANTFSSVELYIPNYAGATNKNVSVESATEGTSNYYEMLIGATLWSNTAAITSLTLRPFGSSNFVSGSIFSLYKITKGSSGGVVVS</sequence>
<organism evidence="1">
    <name type="scientific">uncultured Caudovirales phage</name>
    <dbReference type="NCBI Taxonomy" id="2100421"/>
    <lineage>
        <taxon>Viruses</taxon>
        <taxon>Duplodnaviria</taxon>
        <taxon>Heunggongvirae</taxon>
        <taxon>Uroviricota</taxon>
        <taxon>Caudoviricetes</taxon>
        <taxon>Peduoviridae</taxon>
        <taxon>Maltschvirus</taxon>
        <taxon>Maltschvirus maltsch</taxon>
    </lineage>
</organism>
<name>A0A6J5NIY9_9CAUD</name>
<protein>
    <submittedName>
        <fullName evidence="1">Uncharacterized protein</fullName>
    </submittedName>
</protein>
<proteinExistence type="predicted"/>
<accession>A0A6J5NIY9</accession>
<gene>
    <name evidence="1" type="ORF">UFOVP692_4</name>
</gene>